<dbReference type="InterPro" id="IPR000909">
    <property type="entry name" value="PLipase_C_PInositol-sp_X_dom"/>
</dbReference>
<organism evidence="9 10">
    <name type="scientific">Oedothorax gibbosus</name>
    <dbReference type="NCBI Taxonomy" id="931172"/>
    <lineage>
        <taxon>Eukaryota</taxon>
        <taxon>Metazoa</taxon>
        <taxon>Ecdysozoa</taxon>
        <taxon>Arthropoda</taxon>
        <taxon>Chelicerata</taxon>
        <taxon>Arachnida</taxon>
        <taxon>Araneae</taxon>
        <taxon>Araneomorphae</taxon>
        <taxon>Entelegynae</taxon>
        <taxon>Araneoidea</taxon>
        <taxon>Linyphiidae</taxon>
        <taxon>Erigoninae</taxon>
        <taxon>Oedothorax</taxon>
    </lineage>
</organism>
<dbReference type="EMBL" id="JAFNEN010000025">
    <property type="protein sequence ID" value="KAG8199710.1"/>
    <property type="molecule type" value="Genomic_DNA"/>
</dbReference>
<keyword evidence="10" id="KW-1185">Reference proteome</keyword>
<keyword evidence="3" id="KW-0964">Secreted</keyword>
<evidence type="ECO:0000256" key="7">
    <source>
        <dbReference type="ARBA" id="ARBA00023239"/>
    </source>
</evidence>
<comment type="caution">
    <text evidence="9">The sequence shown here is derived from an EMBL/GenBank/DDBJ whole genome shotgun (WGS) entry which is preliminary data.</text>
</comment>
<keyword evidence="6" id="KW-1015">Disulfide bond</keyword>
<reference evidence="9 10" key="1">
    <citation type="journal article" date="2022" name="Nat. Ecol. Evol.">
        <title>A masculinizing supergene underlies an exaggerated male reproductive morph in a spider.</title>
        <authorList>
            <person name="Hendrickx F."/>
            <person name="De Corte Z."/>
            <person name="Sonet G."/>
            <person name="Van Belleghem S.M."/>
            <person name="Kostlbacher S."/>
            <person name="Vangestel C."/>
        </authorList>
    </citation>
    <scope>NUCLEOTIDE SEQUENCE [LARGE SCALE GENOMIC DNA]</scope>
    <source>
        <strain evidence="9">W744_W776</strain>
    </source>
</reference>
<dbReference type="GO" id="GO:0006629">
    <property type="term" value="P:lipid metabolic process"/>
    <property type="evidence" value="ECO:0007669"/>
    <property type="project" value="InterPro"/>
</dbReference>
<evidence type="ECO:0000256" key="1">
    <source>
        <dbReference type="ARBA" id="ARBA00000110"/>
    </source>
</evidence>
<evidence type="ECO:0000256" key="6">
    <source>
        <dbReference type="ARBA" id="ARBA00023157"/>
    </source>
</evidence>
<comment type="subcellular location">
    <subcellularLocation>
        <location evidence="2">Secreted</location>
    </subcellularLocation>
</comment>
<dbReference type="Proteomes" id="UP000827092">
    <property type="component" value="Unassembled WGS sequence"/>
</dbReference>
<dbReference type="SMART" id="SM00148">
    <property type="entry name" value="PLCXc"/>
    <property type="match status" value="1"/>
</dbReference>
<protein>
    <recommendedName>
        <fullName evidence="8">Phosphatidylinositol-specific phospholipase C X domain-containing protein</fullName>
    </recommendedName>
</protein>
<comment type="catalytic activity">
    <reaction evidence="1">
        <text>an N-(acyl)-sphingosylphosphoethanolamine = an N-(acyl)-sphingosyl-1,3-cyclic phosphate + ethanolamine</text>
        <dbReference type="Rhea" id="RHEA:60648"/>
        <dbReference type="ChEBI" id="CHEBI:57603"/>
        <dbReference type="ChEBI" id="CHEBI:143891"/>
        <dbReference type="ChEBI" id="CHEBI:143892"/>
    </reaction>
</comment>
<sequence length="486" mass="56430">MASHNFCCSLVKRVQISAFDIHLIVIDIRYNMLRFYFVASVLLVITVTLKSSSSLPLVNTEKDCFTENSEAVRVFITISSLYVSTTDEGVVKRQLELNWLGGQCQPGDKINVYSTDPTDTPTPKPLLSIDPLHHPGGYFKTDIELPVRFFNLSTLIEHHCLGYWAAYVKKHDKEILSASCLRIRPFWMSESERYISNLQLGEVMIPGSHDSGSFDFHREIAPVSKYKYAQEEPIFNQLVYGLRYFDLRVGYYKNSADKYYINHNFLRTEHSVKSVLNQVLKFIKATKEIVILDFHNFPIGFKNKLVHFKLIRMITKTFGSYLIPHNHKYKTATFKDFWEDDKRILVSYDSTIREIAPNLLWPSIPRAWGNKQHPEDLKAYFKQVFQKPTPEGLWASMAELTPNTKTIVLHPETGLRIFADQINRNVTHWFRDFYWQKANIVATDYFLGNDIIDVAVQTNKYKGICPQSVWSQFVQNDDDDEISNFI</sequence>
<dbReference type="Gene3D" id="3.20.20.190">
    <property type="entry name" value="Phosphatidylinositol (PI) phosphodiesterase"/>
    <property type="match status" value="1"/>
</dbReference>
<evidence type="ECO:0000256" key="3">
    <source>
        <dbReference type="ARBA" id="ARBA00022525"/>
    </source>
</evidence>
<dbReference type="SUPFAM" id="SSF51695">
    <property type="entry name" value="PLC-like phosphodiesterases"/>
    <property type="match status" value="1"/>
</dbReference>
<evidence type="ECO:0000259" key="8">
    <source>
        <dbReference type="SMART" id="SM00148"/>
    </source>
</evidence>
<dbReference type="GO" id="GO:0008081">
    <property type="term" value="F:phosphoric diester hydrolase activity"/>
    <property type="evidence" value="ECO:0007669"/>
    <property type="project" value="InterPro"/>
</dbReference>
<keyword evidence="4" id="KW-0479">Metal-binding</keyword>
<accession>A0AAV6VSS7</accession>
<keyword evidence="7" id="KW-0456">Lyase</keyword>
<dbReference type="GO" id="GO:0016829">
    <property type="term" value="F:lyase activity"/>
    <property type="evidence" value="ECO:0007669"/>
    <property type="project" value="UniProtKB-KW"/>
</dbReference>
<feature type="domain" description="Phosphatidylinositol-specific phospholipase C X" evidence="8">
    <location>
        <begin position="194"/>
        <end position="349"/>
    </location>
</feature>
<evidence type="ECO:0000256" key="2">
    <source>
        <dbReference type="ARBA" id="ARBA00004613"/>
    </source>
</evidence>
<dbReference type="InterPro" id="IPR051057">
    <property type="entry name" value="PI-PLC_domain"/>
</dbReference>
<dbReference type="InterPro" id="IPR017946">
    <property type="entry name" value="PLC-like_Pdiesterase_TIM-brl"/>
</dbReference>
<evidence type="ECO:0000256" key="5">
    <source>
        <dbReference type="ARBA" id="ARBA00022842"/>
    </source>
</evidence>
<dbReference type="GO" id="GO:0005576">
    <property type="term" value="C:extracellular region"/>
    <property type="evidence" value="ECO:0007669"/>
    <property type="project" value="UniProtKB-SubCell"/>
</dbReference>
<dbReference type="GO" id="GO:0046872">
    <property type="term" value="F:metal ion binding"/>
    <property type="evidence" value="ECO:0007669"/>
    <property type="project" value="UniProtKB-KW"/>
</dbReference>
<keyword evidence="5" id="KW-0460">Magnesium</keyword>
<dbReference type="PANTHER" id="PTHR13593">
    <property type="match status" value="1"/>
</dbReference>
<evidence type="ECO:0000256" key="4">
    <source>
        <dbReference type="ARBA" id="ARBA00022723"/>
    </source>
</evidence>
<gene>
    <name evidence="9" type="ORF">JTE90_022159</name>
</gene>
<dbReference type="PROSITE" id="PS50007">
    <property type="entry name" value="PIPLC_X_DOMAIN"/>
    <property type="match status" value="1"/>
</dbReference>
<proteinExistence type="predicted"/>
<dbReference type="PANTHER" id="PTHR13593:SF103">
    <property type="entry name" value="RE10370P"/>
    <property type="match status" value="1"/>
</dbReference>
<evidence type="ECO:0000313" key="9">
    <source>
        <dbReference type="EMBL" id="KAG8199710.1"/>
    </source>
</evidence>
<name>A0AAV6VSS7_9ARAC</name>
<evidence type="ECO:0000313" key="10">
    <source>
        <dbReference type="Proteomes" id="UP000827092"/>
    </source>
</evidence>
<dbReference type="AlphaFoldDB" id="A0AAV6VSS7"/>